<evidence type="ECO:0000313" key="2">
    <source>
        <dbReference type="EMBL" id="OWJ81114.1"/>
    </source>
</evidence>
<dbReference type="Proteomes" id="UP000214673">
    <property type="component" value="Unassembled WGS sequence"/>
</dbReference>
<comment type="caution">
    <text evidence="2">The sequence shown here is derived from an EMBL/GenBank/DDBJ whole genome shotgun (WGS) entry which is preliminary data.</text>
</comment>
<reference evidence="3 4" key="1">
    <citation type="submission" date="2016-11" db="EMBL/GenBank/DDBJ databases">
        <title>Comparison of Traditional DNA-DNA Hybridization with In Silico Genomic Analysis.</title>
        <authorList>
            <person name="Nicholson A.C."/>
            <person name="Sammons S."/>
            <person name="Humrighouse B.W."/>
            <person name="Graziano J."/>
            <person name="Lasker B."/>
            <person name="Whitney A.M."/>
            <person name="Mcquiston J.R."/>
        </authorList>
    </citation>
    <scope>NUCLEOTIDE SEQUENCE [LARGE SCALE GENOMIC DNA]</scope>
    <source>
        <strain evidence="1 4">H1892</strain>
        <strain evidence="2 3">H2381</strain>
    </source>
</reference>
<evidence type="ECO:0000313" key="4">
    <source>
        <dbReference type="Proteomes" id="UP000214673"/>
    </source>
</evidence>
<dbReference type="SUPFAM" id="SSF82171">
    <property type="entry name" value="DPP6 N-terminal domain-like"/>
    <property type="match status" value="1"/>
</dbReference>
<evidence type="ECO:0000313" key="1">
    <source>
        <dbReference type="EMBL" id="OWJ70433.1"/>
    </source>
</evidence>
<dbReference type="RefSeq" id="WP_088234091.1">
    <property type="nucleotide sequence ID" value="NZ_CALUEG010000046.1"/>
</dbReference>
<evidence type="ECO:0000313" key="3">
    <source>
        <dbReference type="Proteomes" id="UP000196640"/>
    </source>
</evidence>
<dbReference type="EMBL" id="NIPV01000123">
    <property type="protein sequence ID" value="OWJ70433.1"/>
    <property type="molecule type" value="Genomic_DNA"/>
</dbReference>
<dbReference type="OrthoDB" id="8192299at2"/>
<gene>
    <name evidence="2" type="ORF">CDV52_19460</name>
    <name evidence="1" type="ORF">CDV53_20625</name>
</gene>
<dbReference type="EMBL" id="NIPX01000047">
    <property type="protein sequence ID" value="OWJ81114.1"/>
    <property type="molecule type" value="Genomic_DNA"/>
</dbReference>
<organism evidence="2 3">
    <name type="scientific">Haematobacter missouriensis</name>
    <dbReference type="NCBI Taxonomy" id="366616"/>
    <lineage>
        <taxon>Bacteria</taxon>
        <taxon>Pseudomonadati</taxon>
        <taxon>Pseudomonadota</taxon>
        <taxon>Alphaproteobacteria</taxon>
        <taxon>Rhodobacterales</taxon>
        <taxon>Paracoccaceae</taxon>
        <taxon>Haematobacter</taxon>
    </lineage>
</organism>
<dbReference type="InterPro" id="IPR015943">
    <property type="entry name" value="WD40/YVTN_repeat-like_dom_sf"/>
</dbReference>
<dbReference type="Proteomes" id="UP000196640">
    <property type="component" value="Unassembled WGS sequence"/>
</dbReference>
<dbReference type="Gene3D" id="2.130.10.10">
    <property type="entry name" value="YVTN repeat-like/Quinoprotein amine dehydrogenase"/>
    <property type="match status" value="1"/>
</dbReference>
<proteinExistence type="predicted"/>
<dbReference type="AlphaFoldDB" id="A0A212AHZ6"/>
<keyword evidence="4" id="KW-1185">Reference proteome</keyword>
<accession>A0A212AHZ6</accession>
<sequence length="384" mass="39631">MIDTAAPPAPAEAVAPGQSLQPPLFDLLARSWRLEAAVHSISMDNAGKTAGFALADGRIALIPLDDAESPLVRMRVEFDSGRSTIRPREKPVASPILTRPVAGSAPFLVPSASLGFIAAGCEGRLTRVTPRGQAIPLGRDDAPLSAIASDGKGRIAIAREDRTDLHDEDGMPRQARVVTEGFASAIAFAPDGQSLAVQQDSGLLIWQPRQGSQTHATSGTGSGGLVISADGEWIAGTGDGGLWLLRRRDGQIARIGKFRAPPLSISFSAGENAVFAAGAFRVAGWSLGTPPFASESDGALRSGRPGLVLIERVAAHPTRPLVAFGTADGAVSVTRIGEVGEMPLRHGDGAAVSALVWSACGTHLAMGTTAGDAAIVTLPAQIFK</sequence>
<evidence type="ECO:0008006" key="5">
    <source>
        <dbReference type="Google" id="ProtNLM"/>
    </source>
</evidence>
<protein>
    <recommendedName>
        <fullName evidence="5">Anaphase-promoting complex subunit 4 WD40 domain-containing protein</fullName>
    </recommendedName>
</protein>
<name>A0A212AHZ6_9RHOB</name>